<keyword evidence="9" id="KW-1185">Reference proteome</keyword>
<comment type="similarity">
    <text evidence="5">Belongs to the MATALPHA1 family.</text>
</comment>
<gene>
    <name evidence="8" type="ORF">B0J15DRAFT_418265</name>
</gene>
<dbReference type="SUPFAM" id="SSF47095">
    <property type="entry name" value="HMG-box"/>
    <property type="match status" value="1"/>
</dbReference>
<evidence type="ECO:0000256" key="3">
    <source>
        <dbReference type="ARBA" id="ARBA00023163"/>
    </source>
</evidence>
<keyword evidence="4 5" id="KW-0539">Nucleus</keyword>
<keyword evidence="3 5" id="KW-0804">Transcription</keyword>
<feature type="domain" description="Alpha box" evidence="7">
    <location>
        <begin position="63"/>
        <end position="118"/>
    </location>
</feature>
<dbReference type="EMBL" id="JAGTJS010000004">
    <property type="protein sequence ID" value="KAH7271818.1"/>
    <property type="molecule type" value="Genomic_DNA"/>
</dbReference>
<evidence type="ECO:0000256" key="6">
    <source>
        <dbReference type="SAM" id="MobiDB-lite"/>
    </source>
</evidence>
<reference evidence="8" key="1">
    <citation type="journal article" date="2021" name="Nat. Commun.">
        <title>Genetic determinants of endophytism in the Arabidopsis root mycobiome.</title>
        <authorList>
            <person name="Mesny F."/>
            <person name="Miyauchi S."/>
            <person name="Thiergart T."/>
            <person name="Pickel B."/>
            <person name="Atanasova L."/>
            <person name="Karlsson M."/>
            <person name="Huettel B."/>
            <person name="Barry K.W."/>
            <person name="Haridas S."/>
            <person name="Chen C."/>
            <person name="Bauer D."/>
            <person name="Andreopoulos W."/>
            <person name="Pangilinan J."/>
            <person name="LaButti K."/>
            <person name="Riley R."/>
            <person name="Lipzen A."/>
            <person name="Clum A."/>
            <person name="Drula E."/>
            <person name="Henrissat B."/>
            <person name="Kohler A."/>
            <person name="Grigoriev I.V."/>
            <person name="Martin F.M."/>
            <person name="Hacquard S."/>
        </authorList>
    </citation>
    <scope>NUCLEOTIDE SEQUENCE</scope>
    <source>
        <strain evidence="8">FSSC 5 MPI-SDFR-AT-0091</strain>
    </source>
</reference>
<dbReference type="Pfam" id="PF04769">
    <property type="entry name" value="MATalpha_HMGbox"/>
    <property type="match status" value="1"/>
</dbReference>
<feature type="compositionally biased region" description="Polar residues" evidence="6">
    <location>
        <begin position="49"/>
        <end position="59"/>
    </location>
</feature>
<evidence type="ECO:0000313" key="8">
    <source>
        <dbReference type="EMBL" id="KAH7271818.1"/>
    </source>
</evidence>
<dbReference type="InterPro" id="IPR006856">
    <property type="entry name" value="MATalpha_HMGbox"/>
</dbReference>
<dbReference type="OrthoDB" id="5398665at2759"/>
<accession>A0A9P9L0N3</accession>
<keyword evidence="1 5" id="KW-0805">Transcription regulation</keyword>
<evidence type="ECO:0000256" key="4">
    <source>
        <dbReference type="ARBA" id="ARBA00023242"/>
    </source>
</evidence>
<dbReference type="PROSITE" id="PS51325">
    <property type="entry name" value="ALPHA_BOX"/>
    <property type="match status" value="1"/>
</dbReference>
<keyword evidence="2 5" id="KW-0238">DNA-binding</keyword>
<dbReference type="InterPro" id="IPR036910">
    <property type="entry name" value="HMG_box_dom_sf"/>
</dbReference>
<evidence type="ECO:0000256" key="1">
    <source>
        <dbReference type="ARBA" id="ARBA00023015"/>
    </source>
</evidence>
<evidence type="ECO:0000259" key="7">
    <source>
        <dbReference type="PROSITE" id="PS51325"/>
    </source>
</evidence>
<protein>
    <submittedName>
        <fullName evidence="8">Mating-type protein MAT alpha 1-domain-containing protein</fullName>
    </submittedName>
</protein>
<dbReference type="AlphaFoldDB" id="A0A9P9L0N3"/>
<feature type="region of interest" description="Disordered" evidence="6">
    <location>
        <begin position="34"/>
        <end position="61"/>
    </location>
</feature>
<evidence type="ECO:0000256" key="5">
    <source>
        <dbReference type="RuleBase" id="RU003516"/>
    </source>
</evidence>
<comment type="subcellular location">
    <subcellularLocation>
        <location evidence="5">Nucleus</location>
    </subcellularLocation>
</comment>
<dbReference type="GO" id="GO:0005634">
    <property type="term" value="C:nucleus"/>
    <property type="evidence" value="ECO:0007669"/>
    <property type="project" value="UniProtKB-SubCell"/>
</dbReference>
<name>A0A9P9L0N3_FUSSL</name>
<dbReference type="GO" id="GO:0045895">
    <property type="term" value="P:positive regulation of mating-type specific transcription, DNA-templated"/>
    <property type="evidence" value="ECO:0007669"/>
    <property type="project" value="InterPro"/>
</dbReference>
<evidence type="ECO:0000256" key="2">
    <source>
        <dbReference type="ARBA" id="ARBA00023125"/>
    </source>
</evidence>
<dbReference type="GO" id="GO:0008301">
    <property type="term" value="F:DNA binding, bending"/>
    <property type="evidence" value="ECO:0007669"/>
    <property type="project" value="InterPro"/>
</dbReference>
<evidence type="ECO:0000313" key="9">
    <source>
        <dbReference type="Proteomes" id="UP000736672"/>
    </source>
</evidence>
<organism evidence="8 9">
    <name type="scientific">Fusarium solani</name>
    <name type="common">Filamentous fungus</name>
    <dbReference type="NCBI Taxonomy" id="169388"/>
    <lineage>
        <taxon>Eukaryota</taxon>
        <taxon>Fungi</taxon>
        <taxon>Dikarya</taxon>
        <taxon>Ascomycota</taxon>
        <taxon>Pezizomycotina</taxon>
        <taxon>Sordariomycetes</taxon>
        <taxon>Hypocreomycetidae</taxon>
        <taxon>Hypocreales</taxon>
        <taxon>Nectriaceae</taxon>
        <taxon>Fusarium</taxon>
        <taxon>Fusarium solani species complex</taxon>
    </lineage>
</organism>
<dbReference type="Proteomes" id="UP000736672">
    <property type="component" value="Unassembled WGS sequence"/>
</dbReference>
<comment type="caution">
    <text evidence="8">The sequence shown here is derived from an EMBL/GenBank/DDBJ whole genome shotgun (WGS) entry which is preliminary data.</text>
</comment>
<proteinExistence type="inferred from homology"/>
<sequence>MDRNTLAQSLVGVPVQDLLAVLPNNTLRHVATQLHPNGPPAHEALESPNAGQASGSQDASVGRAKRPLNAFMAFRTYYLKMFPDVQQKTVSGFLTTLWNKEAQRNKWALIAKVYSFVRDHLGKGKVNLAAFLALCCPIMRMIDPTDYLDTLGWVVQESPEGVMAITQVQDDEHSVESTSAPDAYPTSEIELLASLVESGYLPEHGPGLVQLMSQNNNGIMTLSVDKVDKKKEFIDALVKDPYQATEQILGAVYDHAYFQRMSIYSWETLDLGDFSHIPITIPYPPTNEPYPFHDDNRPGVPTSMPFDAHFTPAQRAYEKRLNEVAGAWDMDDSYVAGYIAEINPNGEVYGIFSELQ</sequence>